<feature type="compositionally biased region" description="Basic and acidic residues" evidence="1">
    <location>
        <begin position="26"/>
        <end position="35"/>
    </location>
</feature>
<dbReference type="AlphaFoldDB" id="A0AA38CR24"/>
<organism evidence="2 3">
    <name type="scientific">Taxus chinensis</name>
    <name type="common">Chinese yew</name>
    <name type="synonym">Taxus wallichiana var. chinensis</name>
    <dbReference type="NCBI Taxonomy" id="29808"/>
    <lineage>
        <taxon>Eukaryota</taxon>
        <taxon>Viridiplantae</taxon>
        <taxon>Streptophyta</taxon>
        <taxon>Embryophyta</taxon>
        <taxon>Tracheophyta</taxon>
        <taxon>Spermatophyta</taxon>
        <taxon>Pinopsida</taxon>
        <taxon>Pinidae</taxon>
        <taxon>Conifers II</taxon>
        <taxon>Cupressales</taxon>
        <taxon>Taxaceae</taxon>
        <taxon>Taxus</taxon>
    </lineage>
</organism>
<feature type="compositionally biased region" description="Basic residues" evidence="1">
    <location>
        <begin position="1"/>
        <end position="14"/>
    </location>
</feature>
<name>A0AA38CR24_TAXCH</name>
<evidence type="ECO:0000313" key="3">
    <source>
        <dbReference type="Proteomes" id="UP000824469"/>
    </source>
</evidence>
<dbReference type="EMBL" id="JAHRHJ020000009">
    <property type="protein sequence ID" value="KAH9301489.1"/>
    <property type="molecule type" value="Genomic_DNA"/>
</dbReference>
<proteinExistence type="predicted"/>
<evidence type="ECO:0000256" key="1">
    <source>
        <dbReference type="SAM" id="MobiDB-lite"/>
    </source>
</evidence>
<feature type="region of interest" description="Disordered" evidence="1">
    <location>
        <begin position="1"/>
        <end position="56"/>
    </location>
</feature>
<accession>A0AA38CR24</accession>
<protein>
    <submittedName>
        <fullName evidence="2">Uncharacterized protein</fullName>
    </submittedName>
</protein>
<dbReference type="Proteomes" id="UP000824469">
    <property type="component" value="Unassembled WGS sequence"/>
</dbReference>
<comment type="caution">
    <text evidence="2">The sequence shown here is derived from an EMBL/GenBank/DDBJ whole genome shotgun (WGS) entry which is preliminary data.</text>
</comment>
<feature type="compositionally biased region" description="Basic and acidic residues" evidence="1">
    <location>
        <begin position="46"/>
        <end position="56"/>
    </location>
</feature>
<sequence length="56" mass="6365">MRRTRTGRFSRNKRLSSGIVGPKGRVGREKPKEPRASGISPRVFTAKRDKESRIGR</sequence>
<keyword evidence="3" id="KW-1185">Reference proteome</keyword>
<feature type="non-terminal residue" evidence="2">
    <location>
        <position position="56"/>
    </location>
</feature>
<evidence type="ECO:0000313" key="2">
    <source>
        <dbReference type="EMBL" id="KAH9301489.1"/>
    </source>
</evidence>
<gene>
    <name evidence="2" type="ORF">KI387_013072</name>
</gene>
<reference evidence="2 3" key="1">
    <citation type="journal article" date="2021" name="Nat. Plants">
        <title>The Taxus genome provides insights into paclitaxel biosynthesis.</title>
        <authorList>
            <person name="Xiong X."/>
            <person name="Gou J."/>
            <person name="Liao Q."/>
            <person name="Li Y."/>
            <person name="Zhou Q."/>
            <person name="Bi G."/>
            <person name="Li C."/>
            <person name="Du R."/>
            <person name="Wang X."/>
            <person name="Sun T."/>
            <person name="Guo L."/>
            <person name="Liang H."/>
            <person name="Lu P."/>
            <person name="Wu Y."/>
            <person name="Zhang Z."/>
            <person name="Ro D.K."/>
            <person name="Shang Y."/>
            <person name="Huang S."/>
            <person name="Yan J."/>
        </authorList>
    </citation>
    <scope>NUCLEOTIDE SEQUENCE [LARGE SCALE GENOMIC DNA]</scope>
    <source>
        <strain evidence="2">Ta-2019</strain>
    </source>
</reference>